<comment type="similarity">
    <text evidence="1">Belongs to the GrpE family.</text>
</comment>
<proteinExistence type="inferred from homology"/>
<evidence type="ECO:0000313" key="3">
    <source>
        <dbReference type="EMBL" id="MBU5438333.1"/>
    </source>
</evidence>
<dbReference type="PANTHER" id="PTHR21237">
    <property type="entry name" value="GRPE PROTEIN"/>
    <property type="match status" value="1"/>
</dbReference>
<keyword evidence="1" id="KW-0346">Stress response</keyword>
<sequence length="176" mass="20546">MTKNEDINKEEELKEKEEDLKEEDSTENQCSEESNKDREIEELNSKLVRLQADFVNFKKRAEKDKESTIIYATEEFLCQLLPILDNFERAIESEANKDDGFYQGVEMIYQQLIKLLNDNGVEEIKAVGETFDPNYHHAVFMEESTDHKEGTIIEVFQKGYVLKDKVIRPSMVKVAK</sequence>
<evidence type="ECO:0000256" key="1">
    <source>
        <dbReference type="HAMAP-Rule" id="MF_01151"/>
    </source>
</evidence>
<comment type="subcellular location">
    <subcellularLocation>
        <location evidence="1">Cytoplasm</location>
    </subcellularLocation>
</comment>
<evidence type="ECO:0000256" key="2">
    <source>
        <dbReference type="SAM" id="MobiDB-lite"/>
    </source>
</evidence>
<feature type="region of interest" description="Disordered" evidence="2">
    <location>
        <begin position="1"/>
        <end position="38"/>
    </location>
</feature>
<dbReference type="InterPro" id="IPR000740">
    <property type="entry name" value="GrpE"/>
</dbReference>
<dbReference type="HAMAP" id="MF_01151">
    <property type="entry name" value="GrpE"/>
    <property type="match status" value="1"/>
</dbReference>
<comment type="subunit">
    <text evidence="1">Homodimer.</text>
</comment>
<dbReference type="EMBL" id="JAHLPM010000007">
    <property type="protein sequence ID" value="MBU5438333.1"/>
    <property type="molecule type" value="Genomic_DNA"/>
</dbReference>
<gene>
    <name evidence="1 3" type="primary">grpE</name>
    <name evidence="3" type="ORF">KQI42_09950</name>
</gene>
<evidence type="ECO:0000313" key="4">
    <source>
        <dbReference type="Proteomes" id="UP000749471"/>
    </source>
</evidence>
<comment type="caution">
    <text evidence="3">The sequence shown here is derived from an EMBL/GenBank/DDBJ whole genome shotgun (WGS) entry which is preliminary data.</text>
</comment>
<organism evidence="3 4">
    <name type="scientific">Tissierella simiarum</name>
    <dbReference type="NCBI Taxonomy" id="2841534"/>
    <lineage>
        <taxon>Bacteria</taxon>
        <taxon>Bacillati</taxon>
        <taxon>Bacillota</taxon>
        <taxon>Tissierellia</taxon>
        <taxon>Tissierellales</taxon>
        <taxon>Tissierellaceae</taxon>
        <taxon>Tissierella</taxon>
    </lineage>
</organism>
<dbReference type="Proteomes" id="UP000749471">
    <property type="component" value="Unassembled WGS sequence"/>
</dbReference>
<protein>
    <recommendedName>
        <fullName evidence="1">Protein GrpE</fullName>
    </recommendedName>
    <alternativeName>
        <fullName evidence="1">HSP-70 cofactor</fullName>
    </alternativeName>
</protein>
<dbReference type="NCBIfam" id="NF010738">
    <property type="entry name" value="PRK14140.1"/>
    <property type="match status" value="1"/>
</dbReference>
<accession>A0ABS6E5X9</accession>
<reference evidence="3 4" key="1">
    <citation type="submission" date="2021-06" db="EMBL/GenBank/DDBJ databases">
        <authorList>
            <person name="Sun Q."/>
            <person name="Li D."/>
        </authorList>
    </citation>
    <scope>NUCLEOTIDE SEQUENCE [LARGE SCALE GENOMIC DNA]</scope>
    <source>
        <strain evidence="3 4">MSJ-40</strain>
    </source>
</reference>
<comment type="function">
    <text evidence="1">Participates actively in the response to hyperosmotic and heat shock by preventing the aggregation of stress-denatured proteins, in association with DnaK and GrpE. It is the nucleotide exchange factor for DnaK and may function as a thermosensor. Unfolded proteins bind initially to DnaJ; upon interaction with the DnaJ-bound protein, DnaK hydrolyzes its bound ATP, resulting in the formation of a stable complex. GrpE releases ADP from DnaK; ATP binding to DnaK triggers the release of the substrate protein, thus completing the reaction cycle. Several rounds of ATP-dependent interactions between DnaJ, DnaK and GrpE are required for fully efficient folding.</text>
</comment>
<dbReference type="PROSITE" id="PS01071">
    <property type="entry name" value="GRPE"/>
    <property type="match status" value="1"/>
</dbReference>
<keyword evidence="4" id="KW-1185">Reference proteome</keyword>
<keyword evidence="1" id="KW-0143">Chaperone</keyword>
<dbReference type="CDD" id="cd00446">
    <property type="entry name" value="GrpE"/>
    <property type="match status" value="1"/>
</dbReference>
<dbReference type="PANTHER" id="PTHR21237:SF23">
    <property type="entry name" value="GRPE PROTEIN HOMOLOG, MITOCHONDRIAL"/>
    <property type="match status" value="1"/>
</dbReference>
<name>A0ABS6E5X9_9FIRM</name>
<keyword evidence="1" id="KW-0963">Cytoplasm</keyword>
<dbReference type="Pfam" id="PF01025">
    <property type="entry name" value="GrpE"/>
    <property type="match status" value="1"/>
</dbReference>
<dbReference type="RefSeq" id="WP_216519359.1">
    <property type="nucleotide sequence ID" value="NZ_JAHLPM010000007.1"/>
</dbReference>
<feature type="compositionally biased region" description="Basic and acidic residues" evidence="2">
    <location>
        <begin position="1"/>
        <end position="19"/>
    </location>
</feature>